<reference evidence="1" key="1">
    <citation type="submission" date="2020-03" db="EMBL/GenBank/DDBJ databases">
        <title>The deep terrestrial virosphere.</title>
        <authorList>
            <person name="Holmfeldt K."/>
            <person name="Nilsson E."/>
            <person name="Simone D."/>
            <person name="Lopez-Fernandez M."/>
            <person name="Wu X."/>
            <person name="de Brujin I."/>
            <person name="Lundin D."/>
            <person name="Andersson A."/>
            <person name="Bertilsson S."/>
            <person name="Dopson M."/>
        </authorList>
    </citation>
    <scope>NUCLEOTIDE SEQUENCE</scope>
    <source>
        <strain evidence="1">MM415B05674</strain>
    </source>
</reference>
<organism evidence="1">
    <name type="scientific">viral metagenome</name>
    <dbReference type="NCBI Taxonomy" id="1070528"/>
    <lineage>
        <taxon>unclassified sequences</taxon>
        <taxon>metagenomes</taxon>
        <taxon>organismal metagenomes</taxon>
    </lineage>
</organism>
<proteinExistence type="predicted"/>
<accession>A0A6M3LTG0</accession>
<protein>
    <submittedName>
        <fullName evidence="1">Uncharacterized protein</fullName>
    </submittedName>
</protein>
<gene>
    <name evidence="1" type="ORF">MM415B05674_0003</name>
</gene>
<name>A0A6M3LTG0_9ZZZZ</name>
<dbReference type="AlphaFoldDB" id="A0A6M3LTG0"/>
<evidence type="ECO:0000313" key="1">
    <source>
        <dbReference type="EMBL" id="QJA98103.1"/>
    </source>
</evidence>
<dbReference type="EMBL" id="MT143553">
    <property type="protein sequence ID" value="QJA98103.1"/>
    <property type="molecule type" value="Genomic_DNA"/>
</dbReference>
<sequence length="85" mass="10027">MEKETTAILTYRDYVPAGVIAVEFCDMEFFGEGREKFKLELEEYLNGRELDSFLAREFLRDRDFNVRNSTKETTTITKEIFSLLV</sequence>